<gene>
    <name evidence="6" type="ORF">AVEN_175349_1</name>
</gene>
<dbReference type="PANTHER" id="PTHR28593">
    <property type="entry name" value="METEORIN-LIKE PROTEIN"/>
    <property type="match status" value="1"/>
</dbReference>
<dbReference type="GO" id="GO:0005615">
    <property type="term" value="C:extracellular space"/>
    <property type="evidence" value="ECO:0007669"/>
    <property type="project" value="TreeGrafter"/>
</dbReference>
<evidence type="ECO:0000256" key="4">
    <source>
        <dbReference type="ARBA" id="ARBA00022729"/>
    </source>
</evidence>
<dbReference type="EMBL" id="BGPR01033950">
    <property type="protein sequence ID" value="GBO08077.1"/>
    <property type="molecule type" value="Genomic_DNA"/>
</dbReference>
<dbReference type="InterPro" id="IPR008993">
    <property type="entry name" value="TIMP-like_OB-fold"/>
</dbReference>
<evidence type="ECO:0000256" key="5">
    <source>
        <dbReference type="ARBA" id="ARBA00023157"/>
    </source>
</evidence>
<sequence>MHIATVCWRAFRLFYSSEYGWRLTVAEIVASRKDALRKLWQSPKRNFVLTFSRWTPVINQRCSEMLCDIYKCRPCSEEQLLHHYCSSDFVFQGKVTDLFHNKLLQVTELTVHISKTHRTNELQKFPSISDSEVEPKYVILQRPLKCGTKAGSGEYLFLGKWILGNPSLDCIPRITEWKKVRRKALMSRSNECLLNL</sequence>
<proteinExistence type="inferred from homology"/>
<evidence type="ECO:0000256" key="1">
    <source>
        <dbReference type="ARBA" id="ARBA00004613"/>
    </source>
</evidence>
<protein>
    <recommendedName>
        <fullName evidence="8">NTR domain-containing protein</fullName>
    </recommendedName>
</protein>
<evidence type="ECO:0000313" key="6">
    <source>
        <dbReference type="EMBL" id="GBO08077.1"/>
    </source>
</evidence>
<keyword evidence="5" id="KW-1015">Disulfide bond</keyword>
<accession>A0A4Y2U931</accession>
<dbReference type="Gene3D" id="2.40.50.120">
    <property type="match status" value="1"/>
</dbReference>
<name>A0A4Y2U931_ARAVE</name>
<keyword evidence="3" id="KW-0964">Secreted</keyword>
<keyword evidence="4" id="KW-0732">Signal</keyword>
<dbReference type="InterPro" id="IPR051998">
    <property type="entry name" value="Meteorin-like"/>
</dbReference>
<organism evidence="6 7">
    <name type="scientific">Araneus ventricosus</name>
    <name type="common">Orbweaver spider</name>
    <name type="synonym">Epeira ventricosa</name>
    <dbReference type="NCBI Taxonomy" id="182803"/>
    <lineage>
        <taxon>Eukaryota</taxon>
        <taxon>Metazoa</taxon>
        <taxon>Ecdysozoa</taxon>
        <taxon>Arthropoda</taxon>
        <taxon>Chelicerata</taxon>
        <taxon>Arachnida</taxon>
        <taxon>Araneae</taxon>
        <taxon>Araneomorphae</taxon>
        <taxon>Entelegynae</taxon>
        <taxon>Araneoidea</taxon>
        <taxon>Araneidae</taxon>
        <taxon>Araneus</taxon>
    </lineage>
</organism>
<reference evidence="6 7" key="1">
    <citation type="journal article" date="2019" name="Sci. Rep.">
        <title>Orb-weaving spider Araneus ventricosus genome elucidates the spidroin gene catalogue.</title>
        <authorList>
            <person name="Kono N."/>
            <person name="Nakamura H."/>
            <person name="Ohtoshi R."/>
            <person name="Moran D.A.P."/>
            <person name="Shinohara A."/>
            <person name="Yoshida Y."/>
            <person name="Fujiwara M."/>
            <person name="Mori M."/>
            <person name="Tomita M."/>
            <person name="Arakawa K."/>
        </authorList>
    </citation>
    <scope>NUCLEOTIDE SEQUENCE [LARGE SCALE GENOMIC DNA]</scope>
</reference>
<evidence type="ECO:0000313" key="7">
    <source>
        <dbReference type="Proteomes" id="UP000499080"/>
    </source>
</evidence>
<evidence type="ECO:0008006" key="8">
    <source>
        <dbReference type="Google" id="ProtNLM"/>
    </source>
</evidence>
<comment type="similarity">
    <text evidence="2">Belongs to the meteorin family.</text>
</comment>
<evidence type="ECO:0000256" key="3">
    <source>
        <dbReference type="ARBA" id="ARBA00022525"/>
    </source>
</evidence>
<dbReference type="GO" id="GO:0005179">
    <property type="term" value="F:hormone activity"/>
    <property type="evidence" value="ECO:0007669"/>
    <property type="project" value="TreeGrafter"/>
</dbReference>
<dbReference type="AlphaFoldDB" id="A0A4Y2U931"/>
<dbReference type="PANTHER" id="PTHR28593:SF3">
    <property type="entry name" value="METEORIN-LIKE PROTEIN"/>
    <property type="match status" value="1"/>
</dbReference>
<evidence type="ECO:0000256" key="2">
    <source>
        <dbReference type="ARBA" id="ARBA00005669"/>
    </source>
</evidence>
<dbReference type="Proteomes" id="UP000499080">
    <property type="component" value="Unassembled WGS sequence"/>
</dbReference>
<keyword evidence="7" id="KW-1185">Reference proteome</keyword>
<comment type="subcellular location">
    <subcellularLocation>
        <location evidence="1">Secreted</location>
    </subcellularLocation>
</comment>
<comment type="caution">
    <text evidence="6">The sequence shown here is derived from an EMBL/GenBank/DDBJ whole genome shotgun (WGS) entry which is preliminary data.</text>
</comment>
<dbReference type="OrthoDB" id="6092325at2759"/>
<dbReference type="SUPFAM" id="SSF50242">
    <property type="entry name" value="TIMP-like"/>
    <property type="match status" value="1"/>
</dbReference>